<keyword evidence="10" id="KW-1185">Reference proteome</keyword>
<dbReference type="PANTHER" id="PTHR43649:SF33">
    <property type="entry name" value="POLYGALACTURONAN_RHAMNOGALACTURONAN-BINDING PROTEIN YTCQ"/>
    <property type="match status" value="1"/>
</dbReference>
<evidence type="ECO:0000256" key="1">
    <source>
        <dbReference type="ARBA" id="ARBA00004418"/>
    </source>
</evidence>
<dbReference type="OrthoDB" id="358201at2"/>
<keyword evidence="6" id="KW-0564">Palmitate</keyword>
<evidence type="ECO:0000256" key="6">
    <source>
        <dbReference type="ARBA" id="ARBA00023139"/>
    </source>
</evidence>
<evidence type="ECO:0000256" key="7">
    <source>
        <dbReference type="ARBA" id="ARBA00023288"/>
    </source>
</evidence>
<evidence type="ECO:0000256" key="3">
    <source>
        <dbReference type="ARBA" id="ARBA00022475"/>
    </source>
</evidence>
<keyword evidence="5" id="KW-0472">Membrane</keyword>
<proteinExistence type="inferred from homology"/>
<dbReference type="Gene3D" id="3.40.190.10">
    <property type="entry name" value="Periplasmic binding protein-like II"/>
    <property type="match status" value="2"/>
</dbReference>
<dbReference type="STRING" id="158190.SpiGrapes_1604"/>
<sequence length="419" mass="45895">MKKTLTVVMLLLLLFSPVFAAGQKEMAKGPVTLSVLFYSPELADQYNDMIAAYKAETGVTLDITVLQTDYRSVLTSRLNSGDIPDIFMSSAYSDNSTYKDYVYDLTDEDFMKQIQPSALQGVTVNGRVLGYPFLVQSHSFIYNKKVFKDNGITTLPRTLGEFEAVAKKLQANGVQPFATGFKEFWVLPQTAWQALAAIPVKNYGGYENFVSMLNAGTLKFKDIPEMSQVFDLLDLIGTYGGPKPNESDFSDQTSSLATGKVAMIHQGNWAEDSIRKTNPEVELGFLVGPTGNDALTAGIMFDSNQTIRIAKDSKNLQAAIDWLRWLTTSDYGKNWIPGKVKQLSPIIGAPSPDSQIAKATSDLLASGVAGYPWFYQMFPTGTEQQLGSILQGYCAGQTNRAQTLDALDATYAKIAKAAL</sequence>
<evidence type="ECO:0000313" key="10">
    <source>
        <dbReference type="Proteomes" id="UP000005632"/>
    </source>
</evidence>
<dbReference type="EMBL" id="CP003155">
    <property type="protein sequence ID" value="AEV29411.1"/>
    <property type="molecule type" value="Genomic_DNA"/>
</dbReference>
<dbReference type="HOGENOM" id="CLU_031285_12_3_12"/>
<dbReference type="SUPFAM" id="SSF53850">
    <property type="entry name" value="Periplasmic binding protein-like II"/>
    <property type="match status" value="1"/>
</dbReference>
<name>G8QWB3_SPHPG</name>
<evidence type="ECO:0000256" key="8">
    <source>
        <dbReference type="SAM" id="SignalP"/>
    </source>
</evidence>
<keyword evidence="7" id="KW-0449">Lipoprotein</keyword>
<keyword evidence="9" id="KW-0813">Transport</keyword>
<evidence type="ECO:0000256" key="5">
    <source>
        <dbReference type="ARBA" id="ARBA00023136"/>
    </source>
</evidence>
<evidence type="ECO:0000256" key="4">
    <source>
        <dbReference type="ARBA" id="ARBA00022729"/>
    </source>
</evidence>
<organism evidence="9 10">
    <name type="scientific">Sphaerochaeta pleomorpha (strain ATCC BAA-1885 / DSM 22778 / Grapes)</name>
    <dbReference type="NCBI Taxonomy" id="158190"/>
    <lineage>
        <taxon>Bacteria</taxon>
        <taxon>Pseudomonadati</taxon>
        <taxon>Spirochaetota</taxon>
        <taxon>Spirochaetia</taxon>
        <taxon>Spirochaetales</taxon>
        <taxon>Sphaerochaetaceae</taxon>
        <taxon>Sphaerochaeta</taxon>
    </lineage>
</organism>
<gene>
    <name evidence="9" type="ordered locus">SpiGrapes_1604</name>
</gene>
<dbReference type="Proteomes" id="UP000005632">
    <property type="component" value="Chromosome"/>
</dbReference>
<keyword evidence="3" id="KW-1003">Cell membrane</keyword>
<comment type="subcellular location">
    <subcellularLocation>
        <location evidence="1">Periplasm</location>
    </subcellularLocation>
</comment>
<dbReference type="RefSeq" id="WP_014270259.1">
    <property type="nucleotide sequence ID" value="NC_016633.1"/>
</dbReference>
<feature type="signal peptide" evidence="8">
    <location>
        <begin position="1"/>
        <end position="20"/>
    </location>
</feature>
<dbReference type="Pfam" id="PF01547">
    <property type="entry name" value="SBP_bac_1"/>
    <property type="match status" value="1"/>
</dbReference>
<protein>
    <submittedName>
        <fullName evidence="9">ABC-type sugar transport system, periplasmic component</fullName>
    </submittedName>
</protein>
<accession>G8QWB3</accession>
<reference evidence="9 10" key="1">
    <citation type="submission" date="2011-11" db="EMBL/GenBank/DDBJ databases">
        <title>Complete sequence of Spirochaeta sp. grapes.</title>
        <authorList>
            <consortium name="US DOE Joint Genome Institute"/>
            <person name="Lucas S."/>
            <person name="Han J."/>
            <person name="Lapidus A."/>
            <person name="Cheng J.-F."/>
            <person name="Goodwin L."/>
            <person name="Pitluck S."/>
            <person name="Peters L."/>
            <person name="Ovchinnikova G."/>
            <person name="Munk A.C."/>
            <person name="Detter J.C."/>
            <person name="Han C."/>
            <person name="Tapia R."/>
            <person name="Land M."/>
            <person name="Hauser L."/>
            <person name="Kyrpides N."/>
            <person name="Ivanova N."/>
            <person name="Pagani I."/>
            <person name="Ritalahtilisa K."/>
            <person name="Loeffler F."/>
            <person name="Woyke T."/>
        </authorList>
    </citation>
    <scope>NUCLEOTIDE SEQUENCE [LARGE SCALE GENOMIC DNA]</scope>
    <source>
        <strain evidence="10">ATCC BAA-1885 / DSM 22778 / Grapes</strain>
    </source>
</reference>
<comment type="similarity">
    <text evidence="2">Belongs to the bacterial solute-binding protein 1 family.</text>
</comment>
<feature type="chain" id="PRO_5003514335" evidence="8">
    <location>
        <begin position="21"/>
        <end position="419"/>
    </location>
</feature>
<evidence type="ECO:0000313" key="9">
    <source>
        <dbReference type="EMBL" id="AEV29411.1"/>
    </source>
</evidence>
<dbReference type="KEGG" id="sgp:SpiGrapes_1604"/>
<dbReference type="InterPro" id="IPR006059">
    <property type="entry name" value="SBP"/>
</dbReference>
<dbReference type="eggNOG" id="COG1653">
    <property type="taxonomic scope" value="Bacteria"/>
</dbReference>
<dbReference type="AlphaFoldDB" id="G8QWB3"/>
<dbReference type="GO" id="GO:0042597">
    <property type="term" value="C:periplasmic space"/>
    <property type="evidence" value="ECO:0007669"/>
    <property type="project" value="UniProtKB-SubCell"/>
</dbReference>
<dbReference type="PANTHER" id="PTHR43649">
    <property type="entry name" value="ARABINOSE-BINDING PROTEIN-RELATED"/>
    <property type="match status" value="1"/>
</dbReference>
<evidence type="ECO:0000256" key="2">
    <source>
        <dbReference type="ARBA" id="ARBA00008520"/>
    </source>
</evidence>
<keyword evidence="4 8" id="KW-0732">Signal</keyword>
<keyword evidence="9" id="KW-0762">Sugar transport</keyword>
<dbReference type="InterPro" id="IPR050490">
    <property type="entry name" value="Bact_solute-bd_prot1"/>
</dbReference>